<comment type="caution">
    <text evidence="2">The sequence shown here is derived from an EMBL/GenBank/DDBJ whole genome shotgun (WGS) entry which is preliminary data.</text>
</comment>
<dbReference type="RefSeq" id="WP_264324771.1">
    <property type="nucleotide sequence ID" value="NZ_JADEXQ010000025.1"/>
</dbReference>
<protein>
    <submittedName>
        <fullName evidence="2">Uncharacterized protein</fullName>
    </submittedName>
</protein>
<evidence type="ECO:0000256" key="1">
    <source>
        <dbReference type="SAM" id="Phobius"/>
    </source>
</evidence>
<evidence type="ECO:0000313" key="3">
    <source>
        <dbReference type="Proteomes" id="UP000625316"/>
    </source>
</evidence>
<dbReference type="EMBL" id="JADEXQ010000025">
    <property type="protein sequence ID" value="MBE9029945.1"/>
    <property type="molecule type" value="Genomic_DNA"/>
</dbReference>
<keyword evidence="1" id="KW-1133">Transmembrane helix</keyword>
<keyword evidence="1" id="KW-0472">Membrane</keyword>
<dbReference type="AlphaFoldDB" id="A0A928Z461"/>
<accession>A0A928Z461</accession>
<proteinExistence type="predicted"/>
<gene>
    <name evidence="2" type="ORF">IQ266_09420</name>
</gene>
<sequence length="130" mass="15188">MQQRRFDAPIIVLVSALLASRLSPLLPRSIVPWLGLGTNLLFVVGLVWLSVRLLDWWGEEAPVFHPRKAGKLVRLNYREAQARLRLIELFAGDARMARRQIRILKERYPQRSEQWYWERAIVDLEADLSA</sequence>
<organism evidence="2 3">
    <name type="scientific">Romeriopsis navalis LEGE 11480</name>
    <dbReference type="NCBI Taxonomy" id="2777977"/>
    <lineage>
        <taxon>Bacteria</taxon>
        <taxon>Bacillati</taxon>
        <taxon>Cyanobacteriota</taxon>
        <taxon>Cyanophyceae</taxon>
        <taxon>Leptolyngbyales</taxon>
        <taxon>Leptolyngbyaceae</taxon>
        <taxon>Romeriopsis</taxon>
        <taxon>Romeriopsis navalis</taxon>
    </lineage>
</organism>
<evidence type="ECO:0000313" key="2">
    <source>
        <dbReference type="EMBL" id="MBE9029945.1"/>
    </source>
</evidence>
<feature type="transmembrane region" description="Helical" evidence="1">
    <location>
        <begin position="32"/>
        <end position="51"/>
    </location>
</feature>
<dbReference type="Proteomes" id="UP000625316">
    <property type="component" value="Unassembled WGS sequence"/>
</dbReference>
<reference evidence="2" key="1">
    <citation type="submission" date="2020-10" db="EMBL/GenBank/DDBJ databases">
        <authorList>
            <person name="Castelo-Branco R."/>
            <person name="Eusebio N."/>
            <person name="Adriana R."/>
            <person name="Vieira A."/>
            <person name="Brugerolle De Fraissinette N."/>
            <person name="Rezende De Castro R."/>
            <person name="Schneider M.P."/>
            <person name="Vasconcelos V."/>
            <person name="Leao P.N."/>
        </authorList>
    </citation>
    <scope>NUCLEOTIDE SEQUENCE</scope>
    <source>
        <strain evidence="2">LEGE 11480</strain>
    </source>
</reference>
<keyword evidence="1" id="KW-0812">Transmembrane</keyword>
<keyword evidence="3" id="KW-1185">Reference proteome</keyword>
<name>A0A928Z461_9CYAN</name>